<dbReference type="Proteomes" id="UP001208656">
    <property type="component" value="Unassembled WGS sequence"/>
</dbReference>
<dbReference type="EMBL" id="JAOUSE010000008">
    <property type="protein sequence ID" value="MCU9593801.1"/>
    <property type="molecule type" value="Genomic_DNA"/>
</dbReference>
<keyword evidence="1" id="KW-0378">Hydrolase</keyword>
<sequence>MNKGKVDEFKLYSQQLQEELNILVYFPPEYTPFHEYPICIAQDGKDYFQLGRIARTLDELNYNLEIEPFLFFGIPYQSVTDRRKKYHPDGSKHKQYLLFLTNEFLPFVEKTFPVQKNAFSRALAGDSLAGTASLMGALYSPKIFGKAILHSPLVDDIVLQNVQQFSEWELLNIYHVIGKQETEVKMTDGKIADFLTSNRKLHERLKGTMATYFYDEIEGNHTWKYWQKDLKRAFKKLFPL</sequence>
<dbReference type="SUPFAM" id="SSF53474">
    <property type="entry name" value="alpha/beta-Hydrolases"/>
    <property type="match status" value="1"/>
</dbReference>
<accession>A0ABT2WE96</accession>
<dbReference type="PANTHER" id="PTHR48098">
    <property type="entry name" value="ENTEROCHELIN ESTERASE-RELATED"/>
    <property type="match status" value="1"/>
</dbReference>
<reference evidence="1 2" key="1">
    <citation type="submission" date="2022-10" db="EMBL/GenBank/DDBJ databases">
        <title>Description of Fervidibacillus gen. nov. in the family Fervidibacillaceae fam. nov. with two species, Fervidibacillus albus sp. nov., and Fervidibacillus halotolerans sp. nov., isolated from tidal flat sediments.</title>
        <authorList>
            <person name="Kwon K.K."/>
            <person name="Yang S.-H."/>
        </authorList>
    </citation>
    <scope>NUCLEOTIDE SEQUENCE [LARGE SCALE GENOMIC DNA]</scope>
    <source>
        <strain evidence="1 2">DSM 23332</strain>
    </source>
</reference>
<comment type="caution">
    <text evidence="1">The sequence shown here is derived from an EMBL/GenBank/DDBJ whole genome shotgun (WGS) entry which is preliminary data.</text>
</comment>
<dbReference type="GO" id="GO:0016787">
    <property type="term" value="F:hydrolase activity"/>
    <property type="evidence" value="ECO:0007669"/>
    <property type="project" value="UniProtKB-KW"/>
</dbReference>
<dbReference type="Pfam" id="PF00756">
    <property type="entry name" value="Esterase"/>
    <property type="match status" value="1"/>
</dbReference>
<keyword evidence="2" id="KW-1185">Reference proteome</keyword>
<gene>
    <name evidence="1" type="ORF">OEV82_04960</name>
</gene>
<evidence type="ECO:0000313" key="2">
    <source>
        <dbReference type="Proteomes" id="UP001208656"/>
    </source>
</evidence>
<dbReference type="PANTHER" id="PTHR48098:SF3">
    <property type="entry name" value="IRON(III) ENTEROBACTIN ESTERASE"/>
    <property type="match status" value="1"/>
</dbReference>
<protein>
    <submittedName>
        <fullName evidence="1">Alpha/beta hydrolase-fold protein</fullName>
    </submittedName>
</protein>
<dbReference type="InterPro" id="IPR050583">
    <property type="entry name" value="Mycobacterial_A85_antigen"/>
</dbReference>
<dbReference type="InterPro" id="IPR000801">
    <property type="entry name" value="Esterase-like"/>
</dbReference>
<dbReference type="Gene3D" id="3.40.50.1820">
    <property type="entry name" value="alpha/beta hydrolase"/>
    <property type="match status" value="1"/>
</dbReference>
<evidence type="ECO:0000313" key="1">
    <source>
        <dbReference type="EMBL" id="MCU9593801.1"/>
    </source>
</evidence>
<organism evidence="1 2">
    <name type="scientific">Pallidibacillus thermolactis</name>
    <dbReference type="NCBI Taxonomy" id="251051"/>
    <lineage>
        <taxon>Bacteria</taxon>
        <taxon>Bacillati</taxon>
        <taxon>Bacillota</taxon>
        <taxon>Bacilli</taxon>
        <taxon>Bacillales</taxon>
        <taxon>Bacillaceae</taxon>
        <taxon>Pallidibacillus</taxon>
    </lineage>
</organism>
<dbReference type="RefSeq" id="WP_263061220.1">
    <property type="nucleotide sequence ID" value="NZ_JAOUSE010000008.1"/>
</dbReference>
<proteinExistence type="predicted"/>
<dbReference type="InterPro" id="IPR029058">
    <property type="entry name" value="AB_hydrolase_fold"/>
</dbReference>
<name>A0ABT2WE96_9BACI</name>